<keyword evidence="3" id="KW-0804">Transcription</keyword>
<feature type="domain" description="Zn(2)-C6 fungal-type" evidence="6">
    <location>
        <begin position="17"/>
        <end position="49"/>
    </location>
</feature>
<evidence type="ECO:0000313" key="7">
    <source>
        <dbReference type="EMBL" id="VUC25549.1"/>
    </source>
</evidence>
<dbReference type="InterPro" id="IPR036864">
    <property type="entry name" value="Zn2-C6_fun-type_DNA-bd_sf"/>
</dbReference>
<dbReference type="InterPro" id="IPR001138">
    <property type="entry name" value="Zn2Cys6_DnaBD"/>
</dbReference>
<dbReference type="SUPFAM" id="SSF57701">
    <property type="entry name" value="Zn2/Cys6 DNA-binding domain"/>
    <property type="match status" value="1"/>
</dbReference>
<dbReference type="PROSITE" id="PS50048">
    <property type="entry name" value="ZN2_CY6_FUNGAL_2"/>
    <property type="match status" value="1"/>
</dbReference>
<dbReference type="PANTHER" id="PTHR47840:SF1">
    <property type="entry name" value="ZN(II)2CYS6 TRANSCRIPTION FACTOR (EUROFUNG)"/>
    <property type="match status" value="1"/>
</dbReference>
<dbReference type="InterPro" id="IPR007219">
    <property type="entry name" value="XnlR_reg_dom"/>
</dbReference>
<feature type="region of interest" description="Disordered" evidence="5">
    <location>
        <begin position="102"/>
        <end position="130"/>
    </location>
</feature>
<proteinExistence type="predicted"/>
<keyword evidence="2" id="KW-0805">Transcription regulation</keyword>
<evidence type="ECO:0000256" key="1">
    <source>
        <dbReference type="ARBA" id="ARBA00022723"/>
    </source>
</evidence>
<dbReference type="EMBL" id="CABFNS010000737">
    <property type="protein sequence ID" value="VUC25549.1"/>
    <property type="molecule type" value="Genomic_DNA"/>
</dbReference>
<evidence type="ECO:0000256" key="5">
    <source>
        <dbReference type="SAM" id="MobiDB-lite"/>
    </source>
</evidence>
<name>A0ABY6U644_BIOOC</name>
<dbReference type="Proteomes" id="UP000766486">
    <property type="component" value="Unassembled WGS sequence"/>
</dbReference>
<dbReference type="SMART" id="SM00906">
    <property type="entry name" value="Fungal_trans"/>
    <property type="match status" value="1"/>
</dbReference>
<dbReference type="Gene3D" id="4.10.240.10">
    <property type="entry name" value="Zn(2)-C6 fungal-type DNA-binding domain"/>
    <property type="match status" value="1"/>
</dbReference>
<dbReference type="PROSITE" id="PS00463">
    <property type="entry name" value="ZN2_CY6_FUNGAL_1"/>
    <property type="match status" value="1"/>
</dbReference>
<evidence type="ECO:0000256" key="3">
    <source>
        <dbReference type="ARBA" id="ARBA00023163"/>
    </source>
</evidence>
<keyword evidence="1" id="KW-0479">Metal-binding</keyword>
<evidence type="ECO:0000256" key="4">
    <source>
        <dbReference type="ARBA" id="ARBA00023242"/>
    </source>
</evidence>
<dbReference type="CDD" id="cd12148">
    <property type="entry name" value="fungal_TF_MHR"/>
    <property type="match status" value="1"/>
</dbReference>
<gene>
    <name evidence="7" type="ORF">CLO192961_LOCUS172169</name>
</gene>
<organism evidence="7 8">
    <name type="scientific">Bionectria ochroleuca</name>
    <name type="common">Gliocladium roseum</name>
    <dbReference type="NCBI Taxonomy" id="29856"/>
    <lineage>
        <taxon>Eukaryota</taxon>
        <taxon>Fungi</taxon>
        <taxon>Dikarya</taxon>
        <taxon>Ascomycota</taxon>
        <taxon>Pezizomycotina</taxon>
        <taxon>Sordariomycetes</taxon>
        <taxon>Hypocreomycetidae</taxon>
        <taxon>Hypocreales</taxon>
        <taxon>Bionectriaceae</taxon>
        <taxon>Clonostachys</taxon>
    </lineage>
</organism>
<evidence type="ECO:0000313" key="8">
    <source>
        <dbReference type="Proteomes" id="UP000766486"/>
    </source>
</evidence>
<evidence type="ECO:0000259" key="6">
    <source>
        <dbReference type="PROSITE" id="PS50048"/>
    </source>
</evidence>
<keyword evidence="4" id="KW-0539">Nucleus</keyword>
<accession>A0ABY6U644</accession>
<reference evidence="7 8" key="1">
    <citation type="submission" date="2019-06" db="EMBL/GenBank/DDBJ databases">
        <authorList>
            <person name="Broberg M."/>
        </authorList>
    </citation>
    <scope>NUCLEOTIDE SEQUENCE [LARGE SCALE GENOMIC DNA]</scope>
</reference>
<protein>
    <recommendedName>
        <fullName evidence="6">Zn(2)-C6 fungal-type domain-containing protein</fullName>
    </recommendedName>
</protein>
<dbReference type="PANTHER" id="PTHR47840">
    <property type="entry name" value="ZN(II)2CYS6 TRANSCRIPTION FACTOR (EUROFUNG)-RELATED"/>
    <property type="match status" value="1"/>
</dbReference>
<dbReference type="Pfam" id="PF00172">
    <property type="entry name" value="Zn_clus"/>
    <property type="match status" value="1"/>
</dbReference>
<evidence type="ECO:0000256" key="2">
    <source>
        <dbReference type="ARBA" id="ARBA00023015"/>
    </source>
</evidence>
<dbReference type="CDD" id="cd00067">
    <property type="entry name" value="GAL4"/>
    <property type="match status" value="1"/>
</dbReference>
<comment type="caution">
    <text evidence="7">The sequence shown here is derived from an EMBL/GenBank/DDBJ whole genome shotgun (WGS) entry which is preliminary data.</text>
</comment>
<sequence length="674" mass="76042">MDPHAPQPKRMRLGTKSCTECRRRKVRCKFDGGGDSCQQCVLHNFRCVSQDDCAVSVAASASASAPPSALSSTSDDLQARMGSLEASVRELCQAISQHGINRSSLPALSPGPKSSEREQEAQGQQDTTLDEAPLVQYLRSSLATQADASARRDNLSRQPGVGNPIILPTERRIRALIPVNSTLVNMFEFTHKLWGVWPLYTPPEKVNVHGTPNSVADAILFIDNSLRDPRPSVVAKCLTWLCLCLQQLPPGYTREEDYCLPMPKGDLMDRYLDEIDIAVLQRSSSRLGCDLDLVEVHILQVELFINMGRPCRAWKSVRQGVDTAMLLGLHRRHNNWQSVRLGVIWSTLWQLDRQVSMFLGLPYTVPNELLPPPDGGYEIGLPFEQMVMRRVAIACGRIVDRDQEQQRRKQRESLYTATVSIMESMEQIKDMIPEDWWTFKDEDQPTLNPTTAFSRRVIILHFHFANKLLHLPYVHLAARERKYEHSRFIALESAEAIVLTYLSIRSLMAETFSCDFLDFVGFSGGMVLATDLITRRGARASDEKRLWDLLNQLAEQLRSAAEELDCSVATQAAEVLFKLIDVSQCTYEGPDPYKITVPYFGTMEIKLPGLSCKDLSNWRPDSLPSDTGIVDFSADVFSFRFPNELQTAEELGQNWEDLIPKSSWDLEFRFGNPV</sequence>
<keyword evidence="8" id="KW-1185">Reference proteome</keyword>